<dbReference type="EMBL" id="LR743604">
    <property type="protein sequence ID" value="CAA2633991.1"/>
    <property type="molecule type" value="Genomic_DNA"/>
</dbReference>
<dbReference type="EMBL" id="CACRZD030000017">
    <property type="protein sequence ID" value="CAA6673045.1"/>
    <property type="molecule type" value="Genomic_DNA"/>
</dbReference>
<protein>
    <submittedName>
        <fullName evidence="2">Uncharacterized protein</fullName>
    </submittedName>
</protein>
<name>A0A7I8JTE8_SPIIN</name>
<proteinExistence type="predicted"/>
<dbReference type="PANTHER" id="PTHR31315:SF1">
    <property type="entry name" value="PROTEIN SIP5"/>
    <property type="match status" value="1"/>
</dbReference>
<reference evidence="2 3" key="1">
    <citation type="submission" date="2019-12" db="EMBL/GenBank/DDBJ databases">
        <authorList>
            <person name="Scholz U."/>
            <person name="Mascher M."/>
            <person name="Fiebig A."/>
        </authorList>
    </citation>
    <scope>NUCLEOTIDE SEQUENCE</scope>
</reference>
<gene>
    <name evidence="2" type="ORF">SI7747_17019461</name>
</gene>
<dbReference type="Proteomes" id="UP001189122">
    <property type="component" value="Unassembled WGS sequence"/>
</dbReference>
<dbReference type="GO" id="GO:0005737">
    <property type="term" value="C:cytoplasm"/>
    <property type="evidence" value="ECO:0007669"/>
    <property type="project" value="TreeGrafter"/>
</dbReference>
<feature type="compositionally biased region" description="Basic and acidic residues" evidence="1">
    <location>
        <begin position="136"/>
        <end position="148"/>
    </location>
</feature>
<keyword evidence="3" id="KW-1185">Reference proteome</keyword>
<feature type="region of interest" description="Disordered" evidence="1">
    <location>
        <begin position="136"/>
        <end position="159"/>
    </location>
</feature>
<accession>A0A7I8JTE8</accession>
<dbReference type="InterPro" id="IPR039301">
    <property type="entry name" value="Sip5/DA2"/>
</dbReference>
<sequence length="389" mass="43385">MGNKLGKRRYVVDEKYTRPQGLYQHMDVDRKKLRKLILDSKLAPCYPGDEESTLDLEECPICFLYYPSLNRSRCCMKGICTECFLQMKPPHSTCPTSCPFCKTSNYAVEYRGMRTKEERGLEEMEEQKVLEAKIRMQQQERKDEEERLRKRQSLCSSNRGEVPGEVESCEMPSSPIPGAALLCMSQSHLLRMLSSKVKCLSHVKSRAPPAVNWPSHSRQNRYEDLGMDLENTMTTEALWHGSQMEATQEMIPPCGGGMPSQTPLAAAEYFYAPPHAVMDASSPCSPSTSGLPCAIAIGPPAERNLAVGVYLPPPPYGWMVEWPGGGVATPLQRGESTWGLDNGCYSGVATDYRLPENLEEQMMLAMAVSLTEARGRSNSSSQEGTAWLM</sequence>
<organism evidence="2">
    <name type="scientific">Spirodela intermedia</name>
    <name type="common">Intermediate duckweed</name>
    <dbReference type="NCBI Taxonomy" id="51605"/>
    <lineage>
        <taxon>Eukaryota</taxon>
        <taxon>Viridiplantae</taxon>
        <taxon>Streptophyta</taxon>
        <taxon>Embryophyta</taxon>
        <taxon>Tracheophyta</taxon>
        <taxon>Spermatophyta</taxon>
        <taxon>Magnoliopsida</taxon>
        <taxon>Liliopsida</taxon>
        <taxon>Araceae</taxon>
        <taxon>Lemnoideae</taxon>
        <taxon>Spirodela</taxon>
    </lineage>
</organism>
<evidence type="ECO:0000313" key="2">
    <source>
        <dbReference type="EMBL" id="CAA2633991.1"/>
    </source>
</evidence>
<dbReference type="AlphaFoldDB" id="A0A7I8JTE8"/>
<evidence type="ECO:0000256" key="1">
    <source>
        <dbReference type="SAM" id="MobiDB-lite"/>
    </source>
</evidence>
<dbReference type="PANTHER" id="PTHR31315">
    <property type="entry name" value="PROTEIN SIP5"/>
    <property type="match status" value="1"/>
</dbReference>
<evidence type="ECO:0000313" key="3">
    <source>
        <dbReference type="Proteomes" id="UP001189122"/>
    </source>
</evidence>